<sequence>MTKKQRAGLNITLEAKLELDSVKSHGQSYGGIIQELVKFYKERSKDYWPRRREQREKSKK</sequence>
<organism evidence="1">
    <name type="scientific">marine sediment metagenome</name>
    <dbReference type="NCBI Taxonomy" id="412755"/>
    <lineage>
        <taxon>unclassified sequences</taxon>
        <taxon>metagenomes</taxon>
        <taxon>ecological metagenomes</taxon>
    </lineage>
</organism>
<dbReference type="AlphaFoldDB" id="A0A0F9U5T6"/>
<reference evidence="1" key="1">
    <citation type="journal article" date="2015" name="Nature">
        <title>Complex archaea that bridge the gap between prokaryotes and eukaryotes.</title>
        <authorList>
            <person name="Spang A."/>
            <person name="Saw J.H."/>
            <person name="Jorgensen S.L."/>
            <person name="Zaremba-Niedzwiedzka K."/>
            <person name="Martijn J."/>
            <person name="Lind A.E."/>
            <person name="van Eijk R."/>
            <person name="Schleper C."/>
            <person name="Guy L."/>
            <person name="Ettema T.J."/>
        </authorList>
    </citation>
    <scope>NUCLEOTIDE SEQUENCE</scope>
</reference>
<protein>
    <submittedName>
        <fullName evidence="1">Uncharacterized protein</fullName>
    </submittedName>
</protein>
<accession>A0A0F9U5T6</accession>
<gene>
    <name evidence="1" type="ORF">LCGC14_0262380</name>
</gene>
<dbReference type="EMBL" id="LAZR01000142">
    <property type="protein sequence ID" value="KKN86969.1"/>
    <property type="molecule type" value="Genomic_DNA"/>
</dbReference>
<proteinExistence type="predicted"/>
<name>A0A0F9U5T6_9ZZZZ</name>
<evidence type="ECO:0000313" key="1">
    <source>
        <dbReference type="EMBL" id="KKN86969.1"/>
    </source>
</evidence>
<comment type="caution">
    <text evidence="1">The sequence shown here is derived from an EMBL/GenBank/DDBJ whole genome shotgun (WGS) entry which is preliminary data.</text>
</comment>